<dbReference type="InterPro" id="IPR036388">
    <property type="entry name" value="WH-like_DNA-bd_sf"/>
</dbReference>
<proteinExistence type="inferred from homology"/>
<dbReference type="EMBL" id="CP043732">
    <property type="protein sequence ID" value="QMU96678.1"/>
    <property type="molecule type" value="Genomic_DNA"/>
</dbReference>
<dbReference type="InterPro" id="IPR036390">
    <property type="entry name" value="WH_DNA-bd_sf"/>
</dbReference>
<dbReference type="SUPFAM" id="SSF46785">
    <property type="entry name" value="Winged helix' DNA-binding domain"/>
    <property type="match status" value="1"/>
</dbReference>
<evidence type="ECO:0000256" key="1">
    <source>
        <dbReference type="ARBA" id="ARBA00006479"/>
    </source>
</evidence>
<evidence type="ECO:0000313" key="3">
    <source>
        <dbReference type="EMBL" id="QMU96678.1"/>
    </source>
</evidence>
<evidence type="ECO:0000256" key="2">
    <source>
        <dbReference type="SAM" id="MobiDB-lite"/>
    </source>
</evidence>
<evidence type="ECO:0000313" key="4">
    <source>
        <dbReference type="Proteomes" id="UP000515708"/>
    </source>
</evidence>
<feature type="region of interest" description="Disordered" evidence="2">
    <location>
        <begin position="1"/>
        <end position="34"/>
    </location>
</feature>
<name>A0A7D7W8I4_9MICO</name>
<dbReference type="Gene3D" id="3.30.420.40">
    <property type="match status" value="2"/>
</dbReference>
<dbReference type="InterPro" id="IPR043129">
    <property type="entry name" value="ATPase_NBD"/>
</dbReference>
<sequence>MVHQGQGRAPHRTAIRDRASSPQGRAGRDPLMSRPTLALADRRTQRARVVGALHEQRKSRSDLVEQFGVSSSLITRLVRGLIDDGILREVGAQAQAIGRPPVRLEVVRDHGALLAVSCTSEGLRARCVNLHGGIISETSADPVGGVVSPESIVDTIAGLIERTPRVLGIGVAVPGVVDADTGDVSAAPDLGWTAEVPLRSLLRERFGVVVTIDNDVNLMMASERRSLGARAGRNAVYLYLGARGIGAGIIAGGRLIEGDHGAAGEIGLSPLSTNDRTDFEDTTSTRAVAARLEAAGHEVADPAIDRLLALADSGDDAARRIRADVIAAFSHAIAVITALLDPHVILLGGHARAFREVEHREMLDPLRGELPFLPEVRSAQPKPDAVLDSALNRCWQQLLAGGL</sequence>
<dbReference type="InterPro" id="IPR000600">
    <property type="entry name" value="ROK"/>
</dbReference>
<protein>
    <submittedName>
        <fullName evidence="3">ROK family protein</fullName>
    </submittedName>
</protein>
<dbReference type="Gene3D" id="1.10.10.10">
    <property type="entry name" value="Winged helix-like DNA-binding domain superfamily/Winged helix DNA-binding domain"/>
    <property type="match status" value="1"/>
</dbReference>
<dbReference type="AlphaFoldDB" id="A0A7D7W8I4"/>
<dbReference type="Proteomes" id="UP000515708">
    <property type="component" value="Chromosome"/>
</dbReference>
<organism evidence="3 4">
    <name type="scientific">Microbacterium esteraromaticum</name>
    <dbReference type="NCBI Taxonomy" id="57043"/>
    <lineage>
        <taxon>Bacteria</taxon>
        <taxon>Bacillati</taxon>
        <taxon>Actinomycetota</taxon>
        <taxon>Actinomycetes</taxon>
        <taxon>Micrococcales</taxon>
        <taxon>Microbacteriaceae</taxon>
        <taxon>Microbacterium</taxon>
    </lineage>
</organism>
<dbReference type="SUPFAM" id="SSF53067">
    <property type="entry name" value="Actin-like ATPase domain"/>
    <property type="match status" value="1"/>
</dbReference>
<dbReference type="Pfam" id="PF00480">
    <property type="entry name" value="ROK"/>
    <property type="match status" value="1"/>
</dbReference>
<dbReference type="PANTHER" id="PTHR18964">
    <property type="entry name" value="ROK (REPRESSOR, ORF, KINASE) FAMILY"/>
    <property type="match status" value="1"/>
</dbReference>
<comment type="similarity">
    <text evidence="1">Belongs to the ROK (NagC/XylR) family.</text>
</comment>
<gene>
    <name evidence="3" type="ORF">FVO59_05205</name>
</gene>
<reference evidence="3 4" key="1">
    <citation type="journal article" date="2020" name="Front. Microbiol.">
        <title>Design of Bacterial Strain-Specific qPCR Assays Using NGS Data and Publicly Available Resources and Its Application to Track Biocontrol Strains.</title>
        <authorList>
            <person name="Hernandez I."/>
            <person name="Sant C."/>
            <person name="Martinez R."/>
            <person name="Fernandez C."/>
        </authorList>
    </citation>
    <scope>NUCLEOTIDE SEQUENCE [LARGE SCALE GENOMIC DNA]</scope>
    <source>
        <strain evidence="3 4">B24</strain>
    </source>
</reference>
<accession>A0A7D7W8I4</accession>
<dbReference type="PANTHER" id="PTHR18964:SF149">
    <property type="entry name" value="BIFUNCTIONAL UDP-N-ACETYLGLUCOSAMINE 2-EPIMERASE_N-ACETYLMANNOSAMINE KINASE"/>
    <property type="match status" value="1"/>
</dbReference>